<dbReference type="GO" id="GO:0016301">
    <property type="term" value="F:kinase activity"/>
    <property type="evidence" value="ECO:0007669"/>
    <property type="project" value="UniProtKB-KW"/>
</dbReference>
<accession>A0ABW3S4M1</accession>
<keyword evidence="12" id="KW-1185">Reference proteome</keyword>
<dbReference type="PROSITE" id="PS50109">
    <property type="entry name" value="HIS_KIN"/>
    <property type="match status" value="1"/>
</dbReference>
<keyword evidence="6" id="KW-0067">ATP-binding</keyword>
<gene>
    <name evidence="11" type="ORF">ACFQ3W_25225</name>
</gene>
<dbReference type="Proteomes" id="UP001597262">
    <property type="component" value="Unassembled WGS sequence"/>
</dbReference>
<dbReference type="EC" id="2.7.13.3" evidence="2"/>
<evidence type="ECO:0000256" key="3">
    <source>
        <dbReference type="ARBA" id="ARBA00022679"/>
    </source>
</evidence>
<feature type="transmembrane region" description="Helical" evidence="9">
    <location>
        <begin position="41"/>
        <end position="59"/>
    </location>
</feature>
<dbReference type="InterPro" id="IPR005467">
    <property type="entry name" value="His_kinase_dom"/>
</dbReference>
<proteinExistence type="predicted"/>
<evidence type="ECO:0000256" key="2">
    <source>
        <dbReference type="ARBA" id="ARBA00012438"/>
    </source>
</evidence>
<dbReference type="InterPro" id="IPR050482">
    <property type="entry name" value="Sensor_HK_TwoCompSys"/>
</dbReference>
<dbReference type="CDD" id="cd16917">
    <property type="entry name" value="HATPase_UhpB-NarQ-NarX-like"/>
    <property type="match status" value="1"/>
</dbReference>
<evidence type="ECO:0000256" key="8">
    <source>
        <dbReference type="SAM" id="Coils"/>
    </source>
</evidence>
<organism evidence="11 12">
    <name type="scientific">Paenibacillus puldeungensis</name>
    <dbReference type="NCBI Taxonomy" id="696536"/>
    <lineage>
        <taxon>Bacteria</taxon>
        <taxon>Bacillati</taxon>
        <taxon>Bacillota</taxon>
        <taxon>Bacilli</taxon>
        <taxon>Bacillales</taxon>
        <taxon>Paenibacillaceae</taxon>
        <taxon>Paenibacillus</taxon>
    </lineage>
</organism>
<feature type="transmembrane region" description="Helical" evidence="9">
    <location>
        <begin position="71"/>
        <end position="104"/>
    </location>
</feature>
<evidence type="ECO:0000256" key="7">
    <source>
        <dbReference type="ARBA" id="ARBA00023012"/>
    </source>
</evidence>
<evidence type="ECO:0000256" key="5">
    <source>
        <dbReference type="ARBA" id="ARBA00022777"/>
    </source>
</evidence>
<comment type="catalytic activity">
    <reaction evidence="1">
        <text>ATP + protein L-histidine = ADP + protein N-phospho-L-histidine.</text>
        <dbReference type="EC" id="2.7.13.3"/>
    </reaction>
</comment>
<dbReference type="PANTHER" id="PTHR24421:SF63">
    <property type="entry name" value="SENSOR HISTIDINE KINASE DESK"/>
    <property type="match status" value="1"/>
</dbReference>
<evidence type="ECO:0000256" key="1">
    <source>
        <dbReference type="ARBA" id="ARBA00000085"/>
    </source>
</evidence>
<feature type="transmembrane region" description="Helical" evidence="9">
    <location>
        <begin position="16"/>
        <end position="34"/>
    </location>
</feature>
<keyword evidence="3" id="KW-0808">Transferase</keyword>
<evidence type="ECO:0000259" key="10">
    <source>
        <dbReference type="PROSITE" id="PS50109"/>
    </source>
</evidence>
<evidence type="ECO:0000313" key="11">
    <source>
        <dbReference type="EMBL" id="MFD1179579.1"/>
    </source>
</evidence>
<dbReference type="InterPro" id="IPR003594">
    <property type="entry name" value="HATPase_dom"/>
</dbReference>
<feature type="transmembrane region" description="Helical" evidence="9">
    <location>
        <begin position="124"/>
        <end position="142"/>
    </location>
</feature>
<dbReference type="Pfam" id="PF23540">
    <property type="entry name" value="DesK_N"/>
    <property type="match status" value="1"/>
</dbReference>
<dbReference type="Pfam" id="PF07730">
    <property type="entry name" value="HisKA_3"/>
    <property type="match status" value="1"/>
</dbReference>
<name>A0ABW3S4M1_9BACL</name>
<feature type="transmembrane region" description="Helical" evidence="9">
    <location>
        <begin position="148"/>
        <end position="168"/>
    </location>
</feature>
<dbReference type="Pfam" id="PF02518">
    <property type="entry name" value="HATPase_c"/>
    <property type="match status" value="1"/>
</dbReference>
<evidence type="ECO:0000256" key="9">
    <source>
        <dbReference type="SAM" id="Phobius"/>
    </source>
</evidence>
<evidence type="ECO:0000256" key="4">
    <source>
        <dbReference type="ARBA" id="ARBA00022741"/>
    </source>
</evidence>
<comment type="caution">
    <text evidence="11">The sequence shown here is derived from an EMBL/GenBank/DDBJ whole genome shotgun (WGS) entry which is preliminary data.</text>
</comment>
<dbReference type="InterPro" id="IPR011712">
    <property type="entry name" value="Sig_transdc_His_kin_sub3_dim/P"/>
</dbReference>
<evidence type="ECO:0000256" key="6">
    <source>
        <dbReference type="ARBA" id="ARBA00022840"/>
    </source>
</evidence>
<feature type="coiled-coil region" evidence="8">
    <location>
        <begin position="174"/>
        <end position="201"/>
    </location>
</feature>
<feature type="domain" description="Histidine kinase" evidence="10">
    <location>
        <begin position="203"/>
        <end position="388"/>
    </location>
</feature>
<sequence length="397" mass="45000">MREHREFTFFPKKLGLFPYVFLLYLLMPAFNLVQQHGWKSLFGWTLLLMFLVTYRQLYWVEIGSKAFDGLLLAQMAIILGLTLVNGPYNIFLGFFSGNFIAYYYDRQRSGVDFDPQRKFRNAMVIFLGVLLVPVFMYIRAIIQGKADAAGLGFFIPFILIMYTTPFGMRSMYRNRHLREELDRANERIKELVKREERIRIARDLHDTLGHTLSLITLKSQLVEKLAMKNPERAREEAKEIERTSRAALKQVRELVSDMRAIKVSEELAASAEMLKAAGITYEIQGEVSLEGVSELTQNIISLCIKEAVTNIVKHSGAEHCDINLKREGDAIKLMVEDDGAGIPDELKDSLGNGLKGMTERLALIEGSLELSPGNNKGTKLSVIVPIPVKEMNGGERS</sequence>
<reference evidence="12" key="1">
    <citation type="journal article" date="2019" name="Int. J. Syst. Evol. Microbiol.">
        <title>The Global Catalogue of Microorganisms (GCM) 10K type strain sequencing project: providing services to taxonomists for standard genome sequencing and annotation.</title>
        <authorList>
            <consortium name="The Broad Institute Genomics Platform"/>
            <consortium name="The Broad Institute Genome Sequencing Center for Infectious Disease"/>
            <person name="Wu L."/>
            <person name="Ma J."/>
        </authorList>
    </citation>
    <scope>NUCLEOTIDE SEQUENCE [LARGE SCALE GENOMIC DNA]</scope>
    <source>
        <strain evidence="12">CCUG 59189</strain>
    </source>
</reference>
<keyword evidence="9" id="KW-1133">Transmembrane helix</keyword>
<keyword evidence="9" id="KW-0472">Membrane</keyword>
<protein>
    <recommendedName>
        <fullName evidence="2">histidine kinase</fullName>
        <ecNumber evidence="2">2.7.13.3</ecNumber>
    </recommendedName>
</protein>
<dbReference type="SUPFAM" id="SSF55874">
    <property type="entry name" value="ATPase domain of HSP90 chaperone/DNA topoisomerase II/histidine kinase"/>
    <property type="match status" value="1"/>
</dbReference>
<dbReference type="EMBL" id="JBHTLM010000035">
    <property type="protein sequence ID" value="MFD1179579.1"/>
    <property type="molecule type" value="Genomic_DNA"/>
</dbReference>
<dbReference type="Gene3D" id="3.30.565.10">
    <property type="entry name" value="Histidine kinase-like ATPase, C-terminal domain"/>
    <property type="match status" value="1"/>
</dbReference>
<dbReference type="InterPro" id="IPR036890">
    <property type="entry name" value="HATPase_C_sf"/>
</dbReference>
<keyword evidence="7" id="KW-0902">Two-component regulatory system</keyword>
<keyword evidence="4" id="KW-0547">Nucleotide-binding</keyword>
<dbReference type="Gene3D" id="1.20.5.1930">
    <property type="match status" value="1"/>
</dbReference>
<keyword evidence="5 11" id="KW-0418">Kinase</keyword>
<evidence type="ECO:0000313" key="12">
    <source>
        <dbReference type="Proteomes" id="UP001597262"/>
    </source>
</evidence>
<keyword evidence="8" id="KW-0175">Coiled coil</keyword>
<keyword evidence="9" id="KW-0812">Transmembrane</keyword>
<dbReference type="RefSeq" id="WP_379322004.1">
    <property type="nucleotide sequence ID" value="NZ_JBHTLM010000035.1"/>
</dbReference>
<dbReference type="PANTHER" id="PTHR24421">
    <property type="entry name" value="NITRATE/NITRITE SENSOR PROTEIN NARX-RELATED"/>
    <property type="match status" value="1"/>
</dbReference>
<dbReference type="InterPro" id="IPR056374">
    <property type="entry name" value="DesK/YvfT_N"/>
</dbReference>